<keyword evidence="7" id="KW-1185">Reference proteome</keyword>
<dbReference type="EMBL" id="SLYC01000007">
    <property type="protein sequence ID" value="TCQ04165.1"/>
    <property type="molecule type" value="Genomic_DNA"/>
</dbReference>
<evidence type="ECO:0000256" key="2">
    <source>
        <dbReference type="ARBA" id="ARBA00022723"/>
    </source>
</evidence>
<dbReference type="Gene3D" id="1.10.340.30">
    <property type="entry name" value="Hypothetical protein, domain 2"/>
    <property type="match status" value="1"/>
</dbReference>
<evidence type="ECO:0000313" key="6">
    <source>
        <dbReference type="EMBL" id="TCQ04165.1"/>
    </source>
</evidence>
<evidence type="ECO:0000256" key="1">
    <source>
        <dbReference type="ARBA" id="ARBA00022485"/>
    </source>
</evidence>
<dbReference type="OrthoDB" id="9802365at2"/>
<name>A0A4R2TS25_9FIRM</name>
<dbReference type="SMART" id="SM00478">
    <property type="entry name" value="ENDO3c"/>
    <property type="match status" value="1"/>
</dbReference>
<dbReference type="GO" id="GO:0006284">
    <property type="term" value="P:base-excision repair"/>
    <property type="evidence" value="ECO:0007669"/>
    <property type="project" value="InterPro"/>
</dbReference>
<dbReference type="Pfam" id="PF00730">
    <property type="entry name" value="HhH-GPD"/>
    <property type="match status" value="1"/>
</dbReference>
<evidence type="ECO:0000259" key="5">
    <source>
        <dbReference type="SMART" id="SM00478"/>
    </source>
</evidence>
<dbReference type="PANTHER" id="PTHR10359">
    <property type="entry name" value="A/G-SPECIFIC ADENINE GLYCOSYLASE/ENDONUCLEASE III"/>
    <property type="match status" value="1"/>
</dbReference>
<dbReference type="PIRSF" id="PIRSF001435">
    <property type="entry name" value="Nth"/>
    <property type="match status" value="1"/>
</dbReference>
<dbReference type="InterPro" id="IPR023170">
    <property type="entry name" value="HhH_base_excis_C"/>
</dbReference>
<evidence type="ECO:0000256" key="3">
    <source>
        <dbReference type="ARBA" id="ARBA00023004"/>
    </source>
</evidence>
<dbReference type="InterPro" id="IPR011257">
    <property type="entry name" value="DNA_glycosylase"/>
</dbReference>
<feature type="domain" description="HhH-GPD" evidence="5">
    <location>
        <begin position="39"/>
        <end position="194"/>
    </location>
</feature>
<dbReference type="GO" id="GO:0046872">
    <property type="term" value="F:metal ion binding"/>
    <property type="evidence" value="ECO:0007669"/>
    <property type="project" value="UniProtKB-KW"/>
</dbReference>
<dbReference type="CDD" id="cd00056">
    <property type="entry name" value="ENDO3c"/>
    <property type="match status" value="1"/>
</dbReference>
<keyword evidence="1" id="KW-0004">4Fe-4S</keyword>
<dbReference type="GO" id="GO:0003824">
    <property type="term" value="F:catalytic activity"/>
    <property type="evidence" value="ECO:0007669"/>
    <property type="project" value="InterPro"/>
</dbReference>
<proteinExistence type="predicted"/>
<gene>
    <name evidence="6" type="ORF">EDD79_100744</name>
</gene>
<dbReference type="RefSeq" id="WP_132847859.1">
    <property type="nucleotide sequence ID" value="NZ_CP058648.1"/>
</dbReference>
<keyword evidence="3" id="KW-0408">Iron</keyword>
<dbReference type="InterPro" id="IPR003265">
    <property type="entry name" value="HhH-GPD_domain"/>
</dbReference>
<evidence type="ECO:0000256" key="4">
    <source>
        <dbReference type="ARBA" id="ARBA00023014"/>
    </source>
</evidence>
<sequence>MNNTELTLMEIYDKLFNYYGPQNWWPGDTDFEIMLGAILTQNTSWENVEKAILNLKPYLDPYSISKMDENILSVLIKPSGFFNVKTKRIKNFLGWYEQKGFSVNVLREMKTQDLRDELLSVNGIGRETADSIILYAVDKPIFVVDAYTKRLFERIGFEIPKDYDSIQELFHSSLETNTYLFNEYHALIVIHCKTFCKSIGRCENCFLNNCCNFYKNK</sequence>
<dbReference type="SUPFAM" id="SSF48150">
    <property type="entry name" value="DNA-glycosylase"/>
    <property type="match status" value="1"/>
</dbReference>
<comment type="caution">
    <text evidence="6">The sequence shown here is derived from an EMBL/GenBank/DDBJ whole genome shotgun (WGS) entry which is preliminary data.</text>
</comment>
<dbReference type="AlphaFoldDB" id="A0A4R2TS25"/>
<dbReference type="PANTHER" id="PTHR10359:SF19">
    <property type="entry name" value="DNA REPAIR GLYCOSYLASE MJ1434-RELATED"/>
    <property type="match status" value="1"/>
</dbReference>
<dbReference type="GO" id="GO:0051539">
    <property type="term" value="F:4 iron, 4 sulfur cluster binding"/>
    <property type="evidence" value="ECO:0007669"/>
    <property type="project" value="UniProtKB-KW"/>
</dbReference>
<accession>A0A4R2TS25</accession>
<keyword evidence="2" id="KW-0479">Metal-binding</keyword>
<reference evidence="6 7" key="1">
    <citation type="submission" date="2019-03" db="EMBL/GenBank/DDBJ databases">
        <title>Genomic Encyclopedia of Type Strains, Phase IV (KMG-IV): sequencing the most valuable type-strain genomes for metagenomic binning, comparative biology and taxonomic classification.</title>
        <authorList>
            <person name="Goeker M."/>
        </authorList>
    </citation>
    <scope>NUCLEOTIDE SEQUENCE [LARGE SCALE GENOMIC DNA]</scope>
    <source>
        <strain evidence="6 7">DSM 100013</strain>
    </source>
</reference>
<keyword evidence="4" id="KW-0411">Iron-sulfur</keyword>
<dbReference type="Proteomes" id="UP000295504">
    <property type="component" value="Unassembled WGS sequence"/>
</dbReference>
<protein>
    <submittedName>
        <fullName evidence="6">DNA-3-methyladenine glycosylase III</fullName>
    </submittedName>
</protein>
<dbReference type="Gene3D" id="1.10.1670.10">
    <property type="entry name" value="Helix-hairpin-Helix base-excision DNA repair enzymes (C-terminal)"/>
    <property type="match status" value="1"/>
</dbReference>
<evidence type="ECO:0000313" key="7">
    <source>
        <dbReference type="Proteomes" id="UP000295504"/>
    </source>
</evidence>
<organism evidence="6 7">
    <name type="scientific">Serpentinicella alkaliphila</name>
    <dbReference type="NCBI Taxonomy" id="1734049"/>
    <lineage>
        <taxon>Bacteria</taxon>
        <taxon>Bacillati</taxon>
        <taxon>Bacillota</taxon>
        <taxon>Clostridia</taxon>
        <taxon>Peptostreptococcales</taxon>
        <taxon>Natronincolaceae</taxon>
        <taxon>Serpentinicella</taxon>
    </lineage>
</organism>